<dbReference type="GO" id="GO:0003723">
    <property type="term" value="F:RNA binding"/>
    <property type="evidence" value="ECO:0007669"/>
    <property type="project" value="InterPro"/>
</dbReference>
<accession>A0A839Q0I4</accession>
<dbReference type="SMART" id="SM01012">
    <property type="entry name" value="ANTAR"/>
    <property type="match status" value="1"/>
</dbReference>
<evidence type="ECO:0000313" key="3">
    <source>
        <dbReference type="Proteomes" id="UP000550501"/>
    </source>
</evidence>
<dbReference type="AlphaFoldDB" id="A0A839Q0I4"/>
<sequence length="225" mass="25680">MASEDSLEQALAGGAPERVGWFRFYFADERWEWSEQVQILHGYEPGSVTPTTDLVLSHKHPDDRQQVAATLEDMRRTHRTFSTRHRIIDTRGDVHEVVVIGDQLLDDGGRLVGTHGFYVDMTPTDAQAKEMVSAALAEITENRAAIEQIKGMLMLIYRVDDETAFELLRWRSQETNVKLRVLAEQLLSDYRKVEYDENLPPRAAFDHLLLTAHQRIESSDDTVAS</sequence>
<dbReference type="Pfam" id="PF03861">
    <property type="entry name" value="ANTAR"/>
    <property type="match status" value="1"/>
</dbReference>
<dbReference type="Proteomes" id="UP000550501">
    <property type="component" value="Unassembled WGS sequence"/>
</dbReference>
<dbReference type="PROSITE" id="PS50921">
    <property type="entry name" value="ANTAR"/>
    <property type="match status" value="1"/>
</dbReference>
<proteinExistence type="predicted"/>
<comment type="caution">
    <text evidence="2">The sequence shown here is derived from an EMBL/GenBank/DDBJ whole genome shotgun (WGS) entry which is preliminary data.</text>
</comment>
<name>A0A839Q0I4_MYCIR</name>
<dbReference type="InterPro" id="IPR005561">
    <property type="entry name" value="ANTAR"/>
</dbReference>
<dbReference type="Pfam" id="PF08447">
    <property type="entry name" value="PAS_3"/>
    <property type="match status" value="1"/>
</dbReference>
<dbReference type="SUPFAM" id="SSF52172">
    <property type="entry name" value="CheY-like"/>
    <property type="match status" value="1"/>
</dbReference>
<evidence type="ECO:0000313" key="2">
    <source>
        <dbReference type="EMBL" id="MBB2989279.1"/>
    </source>
</evidence>
<dbReference type="RefSeq" id="WP_183466517.1">
    <property type="nucleotide sequence ID" value="NZ_JACHVU010000001.1"/>
</dbReference>
<dbReference type="InterPro" id="IPR036388">
    <property type="entry name" value="WH-like_DNA-bd_sf"/>
</dbReference>
<organism evidence="2 3">
    <name type="scientific">Mycolicibacterium iranicum</name>
    <name type="common">Mycobacterium iranicum</name>
    <dbReference type="NCBI Taxonomy" id="912594"/>
    <lineage>
        <taxon>Bacteria</taxon>
        <taxon>Bacillati</taxon>
        <taxon>Actinomycetota</taxon>
        <taxon>Actinomycetes</taxon>
        <taxon>Mycobacteriales</taxon>
        <taxon>Mycobacteriaceae</taxon>
        <taxon>Mycolicibacterium</taxon>
    </lineage>
</organism>
<dbReference type="SUPFAM" id="SSF55785">
    <property type="entry name" value="PYP-like sensor domain (PAS domain)"/>
    <property type="match status" value="1"/>
</dbReference>
<dbReference type="GO" id="GO:0016740">
    <property type="term" value="F:transferase activity"/>
    <property type="evidence" value="ECO:0007669"/>
    <property type="project" value="UniProtKB-KW"/>
</dbReference>
<dbReference type="Gene3D" id="3.30.450.20">
    <property type="entry name" value="PAS domain"/>
    <property type="match status" value="1"/>
</dbReference>
<dbReference type="InterPro" id="IPR013655">
    <property type="entry name" value="PAS_fold_3"/>
</dbReference>
<gene>
    <name evidence="2" type="ORF">FHR72_000736</name>
</gene>
<keyword evidence="3" id="KW-1185">Reference proteome</keyword>
<dbReference type="CDD" id="cd00130">
    <property type="entry name" value="PAS"/>
    <property type="match status" value="1"/>
</dbReference>
<dbReference type="EMBL" id="JACHVU010000001">
    <property type="protein sequence ID" value="MBB2989279.1"/>
    <property type="molecule type" value="Genomic_DNA"/>
</dbReference>
<evidence type="ECO:0000259" key="1">
    <source>
        <dbReference type="PROSITE" id="PS50921"/>
    </source>
</evidence>
<dbReference type="InterPro" id="IPR011006">
    <property type="entry name" value="CheY-like_superfamily"/>
</dbReference>
<keyword evidence="2" id="KW-0808">Transferase</keyword>
<feature type="domain" description="ANTAR" evidence="1">
    <location>
        <begin position="126"/>
        <end position="187"/>
    </location>
</feature>
<dbReference type="InterPro" id="IPR035965">
    <property type="entry name" value="PAS-like_dom_sf"/>
</dbReference>
<reference evidence="2 3" key="1">
    <citation type="submission" date="2020-08" db="EMBL/GenBank/DDBJ databases">
        <title>The Agave Microbiome: Exploring the role of microbial communities in plant adaptations to desert environments.</title>
        <authorList>
            <person name="Partida-Martinez L.P."/>
        </authorList>
    </citation>
    <scope>NUCLEOTIDE SEQUENCE [LARGE SCALE GENOMIC DNA]</scope>
    <source>
        <strain evidence="2 3">AT2.18</strain>
    </source>
</reference>
<dbReference type="Gene3D" id="1.10.10.10">
    <property type="entry name" value="Winged helix-like DNA-binding domain superfamily/Winged helix DNA-binding domain"/>
    <property type="match status" value="1"/>
</dbReference>
<protein>
    <submittedName>
        <fullName evidence="2">Fructose-specific component phosphotransferase system IIB-like protein</fullName>
    </submittedName>
</protein>
<dbReference type="InterPro" id="IPR000014">
    <property type="entry name" value="PAS"/>
</dbReference>